<keyword evidence="2" id="KW-1185">Reference proteome</keyword>
<comment type="caution">
    <text evidence="1">The sequence shown here is derived from an EMBL/GenBank/DDBJ whole genome shotgun (WGS) entry which is preliminary data.</text>
</comment>
<dbReference type="EMBL" id="SRLO01000115">
    <property type="protein sequence ID" value="TNN74348.1"/>
    <property type="molecule type" value="Genomic_DNA"/>
</dbReference>
<organism evidence="1 2">
    <name type="scientific">Liparis tanakae</name>
    <name type="common">Tanaka's snailfish</name>
    <dbReference type="NCBI Taxonomy" id="230148"/>
    <lineage>
        <taxon>Eukaryota</taxon>
        <taxon>Metazoa</taxon>
        <taxon>Chordata</taxon>
        <taxon>Craniata</taxon>
        <taxon>Vertebrata</taxon>
        <taxon>Euteleostomi</taxon>
        <taxon>Actinopterygii</taxon>
        <taxon>Neopterygii</taxon>
        <taxon>Teleostei</taxon>
        <taxon>Neoteleostei</taxon>
        <taxon>Acanthomorphata</taxon>
        <taxon>Eupercaria</taxon>
        <taxon>Perciformes</taxon>
        <taxon>Cottioidei</taxon>
        <taxon>Cottales</taxon>
        <taxon>Liparidae</taxon>
        <taxon>Liparis</taxon>
    </lineage>
</organism>
<proteinExistence type="predicted"/>
<dbReference type="AlphaFoldDB" id="A0A4Z2I8R5"/>
<evidence type="ECO:0000313" key="1">
    <source>
        <dbReference type="EMBL" id="TNN74348.1"/>
    </source>
</evidence>
<evidence type="ECO:0000313" key="2">
    <source>
        <dbReference type="Proteomes" id="UP000314294"/>
    </source>
</evidence>
<sequence>MPRLNEARCGCQCELTSRKSHIWLESQNFTTLKWSVTTQLILLLCEIPVKKLRFTPTAQAGSSQSHCAEAAATSQAMAEIVQDWSQRRRLGLRGRDEAPHVLSQRLSGSHCLYL</sequence>
<name>A0A4Z2I8R5_9TELE</name>
<protein>
    <submittedName>
        <fullName evidence="1">Uncharacterized protein</fullName>
    </submittedName>
</protein>
<accession>A0A4Z2I8R5</accession>
<reference evidence="1 2" key="1">
    <citation type="submission" date="2019-03" db="EMBL/GenBank/DDBJ databases">
        <title>First draft genome of Liparis tanakae, snailfish: a comprehensive survey of snailfish specific genes.</title>
        <authorList>
            <person name="Kim W."/>
            <person name="Song I."/>
            <person name="Jeong J.-H."/>
            <person name="Kim D."/>
            <person name="Kim S."/>
            <person name="Ryu S."/>
            <person name="Song J.Y."/>
            <person name="Lee S.K."/>
        </authorList>
    </citation>
    <scope>NUCLEOTIDE SEQUENCE [LARGE SCALE GENOMIC DNA]</scope>
    <source>
        <tissue evidence="1">Muscle</tissue>
    </source>
</reference>
<dbReference type="Proteomes" id="UP000314294">
    <property type="component" value="Unassembled WGS sequence"/>
</dbReference>
<gene>
    <name evidence="1" type="ORF">EYF80_015431</name>
</gene>